<protein>
    <submittedName>
        <fullName evidence="1">Uncharacterized protein</fullName>
    </submittedName>
</protein>
<sequence length="23" mass="2519">MQPGGTFFFAAFRQGLFCLLLPG</sequence>
<name>A0A9Q7XUM4_9BURK</name>
<reference evidence="1 2" key="1">
    <citation type="submission" date="2018-01" db="EMBL/GenBank/DDBJ databases">
        <authorList>
            <person name="Clerissi C."/>
        </authorList>
    </citation>
    <scope>NUCLEOTIDE SEQUENCE [LARGE SCALE GENOMIC DNA]</scope>
    <source>
        <strain evidence="1">Cupriavidus taiwanensis SWF 66322</strain>
    </source>
</reference>
<organism evidence="1 2">
    <name type="scientific">Cupriavidus taiwanensis</name>
    <dbReference type="NCBI Taxonomy" id="164546"/>
    <lineage>
        <taxon>Bacteria</taxon>
        <taxon>Pseudomonadati</taxon>
        <taxon>Pseudomonadota</taxon>
        <taxon>Betaproteobacteria</taxon>
        <taxon>Burkholderiales</taxon>
        <taxon>Burkholderiaceae</taxon>
        <taxon>Cupriavidus</taxon>
    </lineage>
</organism>
<evidence type="ECO:0000313" key="2">
    <source>
        <dbReference type="Proteomes" id="UP000254259"/>
    </source>
</evidence>
<proteinExistence type="predicted"/>
<dbReference type="EMBL" id="LT984813">
    <property type="protein sequence ID" value="SPD65813.1"/>
    <property type="molecule type" value="Genomic_DNA"/>
</dbReference>
<evidence type="ECO:0000313" key="1">
    <source>
        <dbReference type="EMBL" id="SPD65813.1"/>
    </source>
</evidence>
<dbReference type="Proteomes" id="UP000254259">
    <property type="component" value="Chromosome CBM2636"/>
</dbReference>
<dbReference type="AlphaFoldDB" id="A0A9Q7XUM4"/>
<accession>A0A9Q7XUM4</accession>
<gene>
    <name evidence="1" type="ORF">CBM2636_20331</name>
</gene>